<proteinExistence type="predicted"/>
<dbReference type="PROSITE" id="PS01066">
    <property type="entry name" value="UPP_SYNTHASE"/>
    <property type="match status" value="1"/>
</dbReference>
<dbReference type="PANTHER" id="PTHR10291">
    <property type="entry name" value="DEHYDRODOLICHYL DIPHOSPHATE SYNTHASE FAMILY MEMBER"/>
    <property type="match status" value="1"/>
</dbReference>
<sequence length="149" mass="16863">GLPDYAQEIVREAVEDTKDNDAHNLTLALNYGSRQETLRAIQAYAEKVSSGEASPEELDWTTFASHLYTADLPDPDLIIRTSGEYRLSNFLLLQSAYAEIHVTPVPWPEFGREEFFLALEDYANRERRYGQTGEQVQYKADLSSTPVST</sequence>
<evidence type="ECO:0000313" key="3">
    <source>
        <dbReference type="EMBL" id="SVB68285.1"/>
    </source>
</evidence>
<dbReference type="Pfam" id="PF01255">
    <property type="entry name" value="Prenyltransf"/>
    <property type="match status" value="1"/>
</dbReference>
<comment type="cofactor">
    <cofactor evidence="1">
        <name>Mg(2+)</name>
        <dbReference type="ChEBI" id="CHEBI:18420"/>
    </cofactor>
</comment>
<dbReference type="SUPFAM" id="SSF64005">
    <property type="entry name" value="Undecaprenyl diphosphate synthase"/>
    <property type="match status" value="1"/>
</dbReference>
<dbReference type="GO" id="GO:0016094">
    <property type="term" value="P:polyprenol biosynthetic process"/>
    <property type="evidence" value="ECO:0007669"/>
    <property type="project" value="TreeGrafter"/>
</dbReference>
<feature type="non-terminal residue" evidence="3">
    <location>
        <position position="1"/>
    </location>
</feature>
<dbReference type="AlphaFoldDB" id="A0A382G0G4"/>
<dbReference type="InterPro" id="IPR018520">
    <property type="entry name" value="UPP_synth-like_CS"/>
</dbReference>
<name>A0A382G0G4_9ZZZZ</name>
<dbReference type="GO" id="GO:0045547">
    <property type="term" value="F:ditrans,polycis-polyprenyl diphosphate synthase [(2E,6E)-farnesyl diphosphate specific] activity"/>
    <property type="evidence" value="ECO:0007669"/>
    <property type="project" value="TreeGrafter"/>
</dbReference>
<dbReference type="CDD" id="cd00475">
    <property type="entry name" value="Cis_IPPS"/>
    <property type="match status" value="1"/>
</dbReference>
<dbReference type="EMBL" id="UINC01052682">
    <property type="protein sequence ID" value="SVB68285.1"/>
    <property type="molecule type" value="Genomic_DNA"/>
</dbReference>
<dbReference type="InterPro" id="IPR036424">
    <property type="entry name" value="UPP_synth-like_sf"/>
</dbReference>
<evidence type="ECO:0000256" key="2">
    <source>
        <dbReference type="ARBA" id="ARBA00022679"/>
    </source>
</evidence>
<dbReference type="Gene3D" id="3.40.1180.10">
    <property type="entry name" value="Decaprenyl diphosphate synthase-like"/>
    <property type="match status" value="1"/>
</dbReference>
<organism evidence="3">
    <name type="scientific">marine metagenome</name>
    <dbReference type="NCBI Taxonomy" id="408172"/>
    <lineage>
        <taxon>unclassified sequences</taxon>
        <taxon>metagenomes</taxon>
        <taxon>ecological metagenomes</taxon>
    </lineage>
</organism>
<reference evidence="3" key="1">
    <citation type="submission" date="2018-05" db="EMBL/GenBank/DDBJ databases">
        <authorList>
            <person name="Lanie J.A."/>
            <person name="Ng W.-L."/>
            <person name="Kazmierczak K.M."/>
            <person name="Andrzejewski T.M."/>
            <person name="Davidsen T.M."/>
            <person name="Wayne K.J."/>
            <person name="Tettelin H."/>
            <person name="Glass J.I."/>
            <person name="Rusch D."/>
            <person name="Podicherti R."/>
            <person name="Tsui H.-C.T."/>
            <person name="Winkler M.E."/>
        </authorList>
    </citation>
    <scope>NUCLEOTIDE SEQUENCE</scope>
</reference>
<keyword evidence="2" id="KW-0808">Transferase</keyword>
<gene>
    <name evidence="3" type="ORF">METZ01_LOCUS221139</name>
</gene>
<evidence type="ECO:0008006" key="4">
    <source>
        <dbReference type="Google" id="ProtNLM"/>
    </source>
</evidence>
<dbReference type="InterPro" id="IPR001441">
    <property type="entry name" value="UPP_synth-like"/>
</dbReference>
<evidence type="ECO:0000256" key="1">
    <source>
        <dbReference type="ARBA" id="ARBA00001946"/>
    </source>
</evidence>
<dbReference type="NCBIfam" id="TIGR00055">
    <property type="entry name" value="uppS"/>
    <property type="match status" value="1"/>
</dbReference>
<protein>
    <recommendedName>
        <fullName evidence="4">Di-trans,poly-cis-decaprenylcistransferase</fullName>
    </recommendedName>
</protein>
<accession>A0A382G0G4</accession>
<dbReference type="PANTHER" id="PTHR10291:SF0">
    <property type="entry name" value="DEHYDRODOLICHYL DIPHOSPHATE SYNTHASE 2"/>
    <property type="match status" value="1"/>
</dbReference>